<comment type="similarity">
    <text evidence="3">Belongs to the peroxisomal targeting signal receptor family.</text>
</comment>
<dbReference type="InterPro" id="IPR011990">
    <property type="entry name" value="TPR-like_helical_dom_sf"/>
</dbReference>
<evidence type="ECO:0000256" key="5">
    <source>
        <dbReference type="ARBA" id="ARBA00022737"/>
    </source>
</evidence>
<dbReference type="InterPro" id="IPR019734">
    <property type="entry name" value="TPR_rpt"/>
</dbReference>
<comment type="caution">
    <text evidence="9">The sequence shown here is derived from an EMBL/GenBank/DDBJ whole genome shotgun (WGS) entry which is preliminary data.</text>
</comment>
<evidence type="ECO:0000256" key="8">
    <source>
        <dbReference type="SAM" id="MobiDB-lite"/>
    </source>
</evidence>
<name>A0A1Q9D7F2_SYMMI</name>
<evidence type="ECO:0000256" key="1">
    <source>
        <dbReference type="ARBA" id="ARBA00004275"/>
    </source>
</evidence>
<dbReference type="Gene3D" id="1.25.40.10">
    <property type="entry name" value="Tetratricopeptide repeat domain"/>
    <property type="match status" value="1"/>
</dbReference>
<dbReference type="PANTHER" id="PTHR10130:SF0">
    <property type="entry name" value="GH08708P"/>
    <property type="match status" value="1"/>
</dbReference>
<gene>
    <name evidence="9" type="primary">PEX5</name>
    <name evidence="9" type="ORF">AK812_SmicGene27298</name>
</gene>
<evidence type="ECO:0000256" key="2">
    <source>
        <dbReference type="ARBA" id="ARBA00004496"/>
    </source>
</evidence>
<feature type="compositionally biased region" description="Basic and acidic residues" evidence="8">
    <location>
        <begin position="823"/>
        <end position="833"/>
    </location>
</feature>
<sequence>MDFSFLGDKPGEEQITILNVVDVLSGRAPSVVIPSKACAPYSQADLRRFVLETGRIFGVLQGDPEHALRAIATSVTSKVGGLSCRSTLVGWKQAQGTVGDVQPTLYGQIKALRLEILEGCDVDLSVHSALFTWLVRHAQWLVNRYLCSANGATAVERRWKKRYSGFLCRFGETVLFRKPHPVKGRAAFVPGVWLGIRRRLYLTLQTLLKNRSSGRWLVTCKRPRLEEACFSYQSVVGNFACWYFEGYTQQVEDKCETCDISTAFLHALVNEDFYVIPPLECYPEGRALWKLCKVKHFLKYLAGTNDFTQTHATVALSSGEANFVMRLGSSVSLWALLLTLRLFAAAPSRTSAPSHCDFAFRMEPQMDEETVGKLPDFWLTTLTCRLQTTGSFVEWLQYYPFRRDIFLQELIVEESDNFAFVKQLLVDISNAKLCDFCTPDDLLVLHLAETLAALDEARTLDRLTYLCVMPPKQQQQYNVPIAGDLRPEANFSTCAVDFERAVFIDMLASARQVEQLWLPNVLYFDVAWSSHAIWITSTTNFSFIPQGRDREALLCLESEVQRNPESSEGWRMLGQLYAQLDQDVEAIQCLRKGHEVDPYNLDSLLALGVSCTNELDQLPALKYLRTWLENHEDHQALVEGIEVPPDFEYDAWRRQVTELFQRAAEANPHDADVFVALGVMENINRDFVAAVQALATACRLRPSDPTVWNKLGATLANSGKSEAAVVAYHQGLELKPNYARSWSNMAIAHANLGKHKDAARLYLSSLVLNPEATHIWNFLQSAVLNMNMDSQYALEATEAIEQRDLKAATQIIEGVLDPAKLPKPLDHPTRPPDEILQSIGL</sequence>
<dbReference type="GO" id="GO:0005778">
    <property type="term" value="C:peroxisomal membrane"/>
    <property type="evidence" value="ECO:0007669"/>
    <property type="project" value="TreeGrafter"/>
</dbReference>
<evidence type="ECO:0000313" key="10">
    <source>
        <dbReference type="Proteomes" id="UP000186817"/>
    </source>
</evidence>
<dbReference type="GO" id="GO:0005052">
    <property type="term" value="F:peroxisome matrix targeting signal-1 binding"/>
    <property type="evidence" value="ECO:0007669"/>
    <property type="project" value="TreeGrafter"/>
</dbReference>
<evidence type="ECO:0000256" key="7">
    <source>
        <dbReference type="ARBA" id="ARBA00023140"/>
    </source>
</evidence>
<reference evidence="9 10" key="1">
    <citation type="submission" date="2016-02" db="EMBL/GenBank/DDBJ databases">
        <title>Genome analysis of coral dinoflagellate symbionts highlights evolutionary adaptations to a symbiotic lifestyle.</title>
        <authorList>
            <person name="Aranda M."/>
            <person name="Li Y."/>
            <person name="Liew Y.J."/>
            <person name="Baumgarten S."/>
            <person name="Simakov O."/>
            <person name="Wilson M."/>
            <person name="Piel J."/>
            <person name="Ashoor H."/>
            <person name="Bougouffa S."/>
            <person name="Bajic V.B."/>
            <person name="Ryu T."/>
            <person name="Ravasi T."/>
            <person name="Bayer T."/>
            <person name="Micklem G."/>
            <person name="Kim H."/>
            <person name="Bhak J."/>
            <person name="Lajeunesse T.C."/>
            <person name="Voolstra C.R."/>
        </authorList>
    </citation>
    <scope>NUCLEOTIDE SEQUENCE [LARGE SCALE GENOMIC DNA]</scope>
    <source>
        <strain evidence="9 10">CCMP2467</strain>
    </source>
</reference>
<dbReference type="SUPFAM" id="SSF48452">
    <property type="entry name" value="TPR-like"/>
    <property type="match status" value="1"/>
</dbReference>
<proteinExistence type="inferred from homology"/>
<accession>A0A1Q9D7F2</accession>
<keyword evidence="5" id="KW-0677">Repeat</keyword>
<evidence type="ECO:0000256" key="6">
    <source>
        <dbReference type="ARBA" id="ARBA00022803"/>
    </source>
</evidence>
<dbReference type="GO" id="GO:0016560">
    <property type="term" value="P:protein import into peroxisome matrix, docking"/>
    <property type="evidence" value="ECO:0007669"/>
    <property type="project" value="TreeGrafter"/>
</dbReference>
<dbReference type="OrthoDB" id="448245at2759"/>
<feature type="region of interest" description="Disordered" evidence="8">
    <location>
        <begin position="819"/>
        <end position="841"/>
    </location>
</feature>
<keyword evidence="4" id="KW-0963">Cytoplasm</keyword>
<evidence type="ECO:0000256" key="4">
    <source>
        <dbReference type="ARBA" id="ARBA00022490"/>
    </source>
</evidence>
<dbReference type="SMART" id="SM00028">
    <property type="entry name" value="TPR"/>
    <property type="match status" value="4"/>
</dbReference>
<dbReference type="AlphaFoldDB" id="A0A1Q9D7F2"/>
<protein>
    <submittedName>
        <fullName evidence="9">Peroxisome biogenesis protein 5</fullName>
    </submittedName>
</protein>
<comment type="subcellular location">
    <subcellularLocation>
        <location evidence="2">Cytoplasm</location>
    </subcellularLocation>
    <subcellularLocation>
        <location evidence="1">Peroxisome</location>
    </subcellularLocation>
</comment>
<dbReference type="PROSITE" id="PS50005">
    <property type="entry name" value="TPR"/>
    <property type="match status" value="3"/>
</dbReference>
<evidence type="ECO:0000313" key="9">
    <source>
        <dbReference type="EMBL" id="OLP91056.1"/>
    </source>
</evidence>
<evidence type="ECO:0000256" key="3">
    <source>
        <dbReference type="ARBA" id="ARBA00005348"/>
    </source>
</evidence>
<dbReference type="EMBL" id="LSRX01000681">
    <property type="protein sequence ID" value="OLP91056.1"/>
    <property type="molecule type" value="Genomic_DNA"/>
</dbReference>
<keyword evidence="7" id="KW-0576">Peroxisome</keyword>
<keyword evidence="10" id="KW-1185">Reference proteome</keyword>
<dbReference type="Pfam" id="PF13432">
    <property type="entry name" value="TPR_16"/>
    <property type="match status" value="2"/>
</dbReference>
<dbReference type="InterPro" id="IPR024111">
    <property type="entry name" value="PEX5/PEX5L"/>
</dbReference>
<keyword evidence="6" id="KW-0802">TPR repeat</keyword>
<organism evidence="9 10">
    <name type="scientific">Symbiodinium microadriaticum</name>
    <name type="common">Dinoflagellate</name>
    <name type="synonym">Zooxanthella microadriatica</name>
    <dbReference type="NCBI Taxonomy" id="2951"/>
    <lineage>
        <taxon>Eukaryota</taxon>
        <taxon>Sar</taxon>
        <taxon>Alveolata</taxon>
        <taxon>Dinophyceae</taxon>
        <taxon>Suessiales</taxon>
        <taxon>Symbiodiniaceae</taxon>
        <taxon>Symbiodinium</taxon>
    </lineage>
</organism>
<dbReference type="Proteomes" id="UP000186817">
    <property type="component" value="Unassembled WGS sequence"/>
</dbReference>
<dbReference type="GO" id="GO:0005829">
    <property type="term" value="C:cytosol"/>
    <property type="evidence" value="ECO:0007669"/>
    <property type="project" value="TreeGrafter"/>
</dbReference>
<dbReference type="PANTHER" id="PTHR10130">
    <property type="entry name" value="PEROXISOMAL TARGETING SIGNAL 1 RECEPTOR PEX5"/>
    <property type="match status" value="1"/>
</dbReference>